<proteinExistence type="predicted"/>
<evidence type="ECO:0000313" key="8">
    <source>
        <dbReference type="EMBL" id="CAG9803818.1"/>
    </source>
</evidence>
<dbReference type="PROSITE" id="PS50115">
    <property type="entry name" value="ARFGAP"/>
    <property type="match status" value="1"/>
</dbReference>
<sequence length="396" mass="44510">MASPRTRRILQELKSVDNNNKCFECNTHSPQWVSVTYGIYICLECSGKHRGLGVHVSFVRSVTMDKWKDIELEKMKVGGNRQAREFFDSQETWDESDNINKRYNSLAAALYRDKITALAEGREWDIQSAKQNIEKQKRSLPQSKSTGAISNYQTDEASYQNANSRQVYDQKERYFDRIQNENAMRPDHIPPSQGGRYAGKSSSFGNQASNPPVRSNSEFFNMDTTWTSLSSGWSMLSSSATKIALTAKDNAVKYGNIATQKVKESNLLDIAGKEVTQLASKVSELGKKGFGGIAGSSSYNDIDNNTGNEHAINEDWTFPESDASNNGSHQSYQNYDDSDDKFQEFTRTEKTVKRDTNISSDFQNLDIKSGVKGSTNGNSKKGKNDKEDDLWDMLNN</sequence>
<dbReference type="PANTHER" id="PTHR46395">
    <property type="entry name" value="ADP-RIBOSYLATION FACTOR GTPASE-ACTIVATING PROTEIN 1"/>
    <property type="match status" value="1"/>
</dbReference>
<feature type="compositionally biased region" description="Acidic residues" evidence="6">
    <location>
        <begin position="387"/>
        <end position="396"/>
    </location>
</feature>
<dbReference type="GO" id="GO:0005096">
    <property type="term" value="F:GTPase activator activity"/>
    <property type="evidence" value="ECO:0007669"/>
    <property type="project" value="UniProtKB-KW"/>
</dbReference>
<dbReference type="SMART" id="SM00105">
    <property type="entry name" value="ArfGap"/>
    <property type="match status" value="1"/>
</dbReference>
<evidence type="ECO:0000256" key="3">
    <source>
        <dbReference type="ARBA" id="ARBA00022771"/>
    </source>
</evidence>
<reference evidence="8" key="1">
    <citation type="submission" date="2022-01" db="EMBL/GenBank/DDBJ databases">
        <authorList>
            <person name="King R."/>
        </authorList>
    </citation>
    <scope>NUCLEOTIDE SEQUENCE</scope>
</reference>
<feature type="compositionally biased region" description="Polar residues" evidence="6">
    <location>
        <begin position="139"/>
        <end position="166"/>
    </location>
</feature>
<name>A0A9N9RWG2_9DIPT</name>
<dbReference type="GO" id="GO:0008270">
    <property type="term" value="F:zinc ion binding"/>
    <property type="evidence" value="ECO:0007669"/>
    <property type="project" value="UniProtKB-KW"/>
</dbReference>
<dbReference type="EMBL" id="OU895878">
    <property type="protein sequence ID" value="CAG9803818.1"/>
    <property type="molecule type" value="Genomic_DNA"/>
</dbReference>
<evidence type="ECO:0000313" key="9">
    <source>
        <dbReference type="Proteomes" id="UP001153620"/>
    </source>
</evidence>
<organism evidence="8 9">
    <name type="scientific">Chironomus riparius</name>
    <dbReference type="NCBI Taxonomy" id="315576"/>
    <lineage>
        <taxon>Eukaryota</taxon>
        <taxon>Metazoa</taxon>
        <taxon>Ecdysozoa</taxon>
        <taxon>Arthropoda</taxon>
        <taxon>Hexapoda</taxon>
        <taxon>Insecta</taxon>
        <taxon>Pterygota</taxon>
        <taxon>Neoptera</taxon>
        <taxon>Endopterygota</taxon>
        <taxon>Diptera</taxon>
        <taxon>Nematocera</taxon>
        <taxon>Chironomoidea</taxon>
        <taxon>Chironomidae</taxon>
        <taxon>Chironominae</taxon>
        <taxon>Chironomus</taxon>
    </lineage>
</organism>
<dbReference type="InterPro" id="IPR038508">
    <property type="entry name" value="ArfGAP_dom_sf"/>
</dbReference>
<feature type="region of interest" description="Disordered" evidence="6">
    <location>
        <begin position="180"/>
        <end position="216"/>
    </location>
</feature>
<feature type="region of interest" description="Disordered" evidence="6">
    <location>
        <begin position="135"/>
        <end position="166"/>
    </location>
</feature>
<evidence type="ECO:0000256" key="2">
    <source>
        <dbReference type="ARBA" id="ARBA00022723"/>
    </source>
</evidence>
<dbReference type="GO" id="GO:0032012">
    <property type="term" value="P:regulation of ARF protein signal transduction"/>
    <property type="evidence" value="ECO:0007669"/>
    <property type="project" value="TreeGrafter"/>
</dbReference>
<dbReference type="GO" id="GO:0000139">
    <property type="term" value="C:Golgi membrane"/>
    <property type="evidence" value="ECO:0007669"/>
    <property type="project" value="TreeGrafter"/>
</dbReference>
<feature type="region of interest" description="Disordered" evidence="6">
    <location>
        <begin position="357"/>
        <end position="396"/>
    </location>
</feature>
<dbReference type="Pfam" id="PF01412">
    <property type="entry name" value="ArfGap"/>
    <property type="match status" value="1"/>
</dbReference>
<keyword evidence="2" id="KW-0479">Metal-binding</keyword>
<feature type="region of interest" description="Disordered" evidence="6">
    <location>
        <begin position="317"/>
        <end position="339"/>
    </location>
</feature>
<dbReference type="PRINTS" id="PR00405">
    <property type="entry name" value="REVINTRACTNG"/>
</dbReference>
<dbReference type="Gene3D" id="1.10.220.150">
    <property type="entry name" value="Arf GTPase activating protein"/>
    <property type="match status" value="1"/>
</dbReference>
<evidence type="ECO:0000256" key="4">
    <source>
        <dbReference type="ARBA" id="ARBA00022833"/>
    </source>
</evidence>
<dbReference type="OrthoDB" id="983479at2759"/>
<dbReference type="SUPFAM" id="SSF57863">
    <property type="entry name" value="ArfGap/RecO-like zinc finger"/>
    <property type="match status" value="1"/>
</dbReference>
<feature type="compositionally biased region" description="Polar residues" evidence="6">
    <location>
        <begin position="322"/>
        <end position="335"/>
    </location>
</feature>
<dbReference type="CDD" id="cd08830">
    <property type="entry name" value="ArfGap_ArfGap1"/>
    <property type="match status" value="1"/>
</dbReference>
<protein>
    <recommendedName>
        <fullName evidence="7">Arf-GAP domain-containing protein</fullName>
    </recommendedName>
</protein>
<evidence type="ECO:0000256" key="6">
    <source>
        <dbReference type="SAM" id="MobiDB-lite"/>
    </source>
</evidence>
<evidence type="ECO:0000259" key="7">
    <source>
        <dbReference type="PROSITE" id="PS50115"/>
    </source>
</evidence>
<dbReference type="FunFam" id="1.10.220.150:FF:000014">
    <property type="entry name" value="ADP-ribosylation factor GTPase-activating protein"/>
    <property type="match status" value="1"/>
</dbReference>
<dbReference type="GO" id="GO:0030100">
    <property type="term" value="P:regulation of endocytosis"/>
    <property type="evidence" value="ECO:0007669"/>
    <property type="project" value="TreeGrafter"/>
</dbReference>
<feature type="compositionally biased region" description="Low complexity" evidence="6">
    <location>
        <begin position="368"/>
        <end position="379"/>
    </location>
</feature>
<evidence type="ECO:0000256" key="5">
    <source>
        <dbReference type="PROSITE-ProRule" id="PRU00288"/>
    </source>
</evidence>
<reference evidence="8" key="2">
    <citation type="submission" date="2022-10" db="EMBL/GenBank/DDBJ databases">
        <authorList>
            <consortium name="ENA_rothamsted_submissions"/>
            <consortium name="culmorum"/>
            <person name="King R."/>
        </authorList>
    </citation>
    <scope>NUCLEOTIDE SEQUENCE</scope>
</reference>
<keyword evidence="9" id="KW-1185">Reference proteome</keyword>
<keyword evidence="4" id="KW-0862">Zinc</keyword>
<dbReference type="Proteomes" id="UP001153620">
    <property type="component" value="Chromosome 2"/>
</dbReference>
<evidence type="ECO:0000256" key="1">
    <source>
        <dbReference type="ARBA" id="ARBA00022468"/>
    </source>
</evidence>
<dbReference type="AlphaFoldDB" id="A0A9N9RWG2"/>
<accession>A0A9N9RWG2</accession>
<keyword evidence="3 5" id="KW-0863">Zinc-finger</keyword>
<gene>
    <name evidence="8" type="ORF">CHIRRI_LOCUS6714</name>
</gene>
<dbReference type="InterPro" id="IPR037278">
    <property type="entry name" value="ARFGAP/RecO"/>
</dbReference>
<feature type="compositionally biased region" description="Polar residues" evidence="6">
    <location>
        <begin position="200"/>
        <end position="216"/>
    </location>
</feature>
<dbReference type="InterPro" id="IPR001164">
    <property type="entry name" value="ArfGAP_dom"/>
</dbReference>
<keyword evidence="1" id="KW-0343">GTPase activation</keyword>
<feature type="domain" description="Arf-GAP" evidence="7">
    <location>
        <begin position="7"/>
        <end position="124"/>
    </location>
</feature>
<dbReference type="PANTHER" id="PTHR46395:SF1">
    <property type="entry name" value="ADP-RIBOSYLATION FACTOR GTPASE-ACTIVATING PROTEIN 1"/>
    <property type="match status" value="1"/>
</dbReference>